<evidence type="ECO:0000256" key="1">
    <source>
        <dbReference type="SAM" id="MobiDB-lite"/>
    </source>
</evidence>
<proteinExistence type="predicted"/>
<dbReference type="EMBL" id="LR798360">
    <property type="protein sequence ID" value="CAB5226389.1"/>
    <property type="molecule type" value="Genomic_DNA"/>
</dbReference>
<sequence>MMSDKKQNKKTKSKKFDTSLDPQAKELIKQAMAASLQEKLKNESIVKKDLRTLSSVVEEFLSSFMILGYTFDGEPIHCISARNQQEADSLVTLINKYFHNHHIDEDTSEQG</sequence>
<name>A0A6J7X715_9CAUD</name>
<evidence type="ECO:0000313" key="2">
    <source>
        <dbReference type="EMBL" id="CAB5226389.1"/>
    </source>
</evidence>
<organism evidence="2">
    <name type="scientific">uncultured Caudovirales phage</name>
    <dbReference type="NCBI Taxonomy" id="2100421"/>
    <lineage>
        <taxon>Viruses</taxon>
        <taxon>Duplodnaviria</taxon>
        <taxon>Heunggongvirae</taxon>
        <taxon>Uroviricota</taxon>
        <taxon>Caudoviricetes</taxon>
        <taxon>Peduoviridae</taxon>
        <taxon>Maltschvirus</taxon>
        <taxon>Maltschvirus maltsch</taxon>
    </lineage>
</organism>
<protein>
    <submittedName>
        <fullName evidence="2">Uncharacterized protein</fullName>
    </submittedName>
</protein>
<accession>A0A6J7X715</accession>
<feature type="region of interest" description="Disordered" evidence="1">
    <location>
        <begin position="1"/>
        <end position="21"/>
    </location>
</feature>
<gene>
    <name evidence="2" type="ORF">UFOVP760_165</name>
</gene>
<reference evidence="2" key="1">
    <citation type="submission" date="2020-05" db="EMBL/GenBank/DDBJ databases">
        <authorList>
            <person name="Chiriac C."/>
            <person name="Salcher M."/>
            <person name="Ghai R."/>
            <person name="Kavagutti S V."/>
        </authorList>
    </citation>
    <scope>NUCLEOTIDE SEQUENCE</scope>
</reference>